<evidence type="ECO:0000256" key="8">
    <source>
        <dbReference type="SAM" id="MobiDB-lite"/>
    </source>
</evidence>
<feature type="region of interest" description="Disordered" evidence="8">
    <location>
        <begin position="318"/>
        <end position="360"/>
    </location>
</feature>
<accession>A0A1D1VAA9</accession>
<dbReference type="OrthoDB" id="534912at2759"/>
<proteinExistence type="inferred from homology"/>
<feature type="transmembrane region" description="Helical" evidence="9">
    <location>
        <begin position="72"/>
        <end position="92"/>
    </location>
</feature>
<evidence type="ECO:0000256" key="7">
    <source>
        <dbReference type="ARBA" id="ARBA00023177"/>
    </source>
</evidence>
<dbReference type="STRING" id="947166.A0A1D1VAA9"/>
<dbReference type="Proteomes" id="UP000186922">
    <property type="component" value="Unassembled WGS sequence"/>
</dbReference>
<evidence type="ECO:0000313" key="12">
    <source>
        <dbReference type="Proteomes" id="UP000186922"/>
    </source>
</evidence>
<organism evidence="11 12">
    <name type="scientific">Ramazzottius varieornatus</name>
    <name type="common">Water bear</name>
    <name type="synonym">Tardigrade</name>
    <dbReference type="NCBI Taxonomy" id="947166"/>
    <lineage>
        <taxon>Eukaryota</taxon>
        <taxon>Metazoa</taxon>
        <taxon>Ecdysozoa</taxon>
        <taxon>Tardigrada</taxon>
        <taxon>Eutardigrada</taxon>
        <taxon>Parachela</taxon>
        <taxon>Hypsibioidea</taxon>
        <taxon>Ramazzottiidae</taxon>
        <taxon>Ramazzottius</taxon>
    </lineage>
</organism>
<dbReference type="EMBL" id="BDGG01000003">
    <property type="protein sequence ID" value="GAU96647.1"/>
    <property type="molecule type" value="Genomic_DNA"/>
</dbReference>
<sequence length="360" mass="38656">MWFGWLAAAAGSAGSSNTRAAMAAMVTAIAAAVGGLSWVWFDFIFTRKLGCLGFCSGVIAGLVGISPGAGFVAPWAAVVIGFLSSVLCNLWCRFRRNTHIDDTFETFTVHGCAGVLGMIFTGIFAQKWIGQLDGTTLRGGWVDHHWMQVPYQLVAAASVAAWSAAVTFILLFVINKIPGLHLRESAEEEEKGGDFSEMGEVAYMLLISEEGNAPANEGTIETLGERSDGKVISTASATRTADEPVPFHKETPFLDNLTLGHLTKKFYELNTDNEGGRFAVTVHKIPHGATVVQPAGTTRGTVKRDSSGQLDEVNVTKSNRSKVRMNPLASVLAPNNKDDEESRDKKESNGTVKDGQTDQI</sequence>
<protein>
    <recommendedName>
        <fullName evidence="10">Ammonium transporter AmtB-like domain-containing protein</fullName>
    </recommendedName>
</protein>
<dbReference type="InterPro" id="IPR029020">
    <property type="entry name" value="Ammonium/urea_transptr"/>
</dbReference>
<keyword evidence="5 9" id="KW-1133">Transmembrane helix</keyword>
<dbReference type="GO" id="GO:0005886">
    <property type="term" value="C:plasma membrane"/>
    <property type="evidence" value="ECO:0007669"/>
    <property type="project" value="TreeGrafter"/>
</dbReference>
<gene>
    <name evidence="11" type="primary">RvY_08065-1</name>
    <name evidence="11" type="synonym">RvY_08065.1</name>
    <name evidence="11" type="ORF">RvY_08065</name>
</gene>
<reference evidence="11 12" key="1">
    <citation type="journal article" date="2016" name="Nat. Commun.">
        <title>Extremotolerant tardigrade genome and improved radiotolerance of human cultured cells by tardigrade-unique protein.</title>
        <authorList>
            <person name="Hashimoto T."/>
            <person name="Horikawa D.D."/>
            <person name="Saito Y."/>
            <person name="Kuwahara H."/>
            <person name="Kozuka-Hata H."/>
            <person name="Shin-I T."/>
            <person name="Minakuchi Y."/>
            <person name="Ohishi K."/>
            <person name="Motoyama A."/>
            <person name="Aizu T."/>
            <person name="Enomoto A."/>
            <person name="Kondo K."/>
            <person name="Tanaka S."/>
            <person name="Hara Y."/>
            <person name="Koshikawa S."/>
            <person name="Sagara H."/>
            <person name="Miura T."/>
            <person name="Yokobori S."/>
            <person name="Miyagawa K."/>
            <person name="Suzuki Y."/>
            <person name="Kubo T."/>
            <person name="Oyama M."/>
            <person name="Kohara Y."/>
            <person name="Fujiyama A."/>
            <person name="Arakawa K."/>
            <person name="Katayama T."/>
            <person name="Toyoda A."/>
            <person name="Kunieda T."/>
        </authorList>
    </citation>
    <scope>NUCLEOTIDE SEQUENCE [LARGE SCALE GENOMIC DNA]</scope>
    <source>
        <strain evidence="11 12">YOKOZUNA-1</strain>
    </source>
</reference>
<dbReference type="InterPro" id="IPR001905">
    <property type="entry name" value="Ammonium_transpt"/>
</dbReference>
<comment type="similarity">
    <text evidence="2">Belongs to the ammonia transporter channel (TC 1.A.11.2) family.</text>
</comment>
<keyword evidence="6 9" id="KW-0472">Membrane</keyword>
<evidence type="ECO:0000256" key="4">
    <source>
        <dbReference type="ARBA" id="ARBA00022692"/>
    </source>
</evidence>
<dbReference type="SUPFAM" id="SSF111352">
    <property type="entry name" value="Ammonium transporter"/>
    <property type="match status" value="1"/>
</dbReference>
<feature type="domain" description="Ammonium transporter AmtB-like" evidence="10">
    <location>
        <begin position="1"/>
        <end position="203"/>
    </location>
</feature>
<dbReference type="AlphaFoldDB" id="A0A1D1VAA9"/>
<evidence type="ECO:0000256" key="3">
    <source>
        <dbReference type="ARBA" id="ARBA00022448"/>
    </source>
</evidence>
<feature type="compositionally biased region" description="Basic and acidic residues" evidence="8">
    <location>
        <begin position="336"/>
        <end position="348"/>
    </location>
</feature>
<feature type="transmembrane region" description="Helical" evidence="9">
    <location>
        <begin position="104"/>
        <end position="129"/>
    </location>
</feature>
<keyword evidence="4 9" id="KW-0812">Transmembrane</keyword>
<name>A0A1D1VAA9_RAMVA</name>
<feature type="transmembrane region" description="Helical" evidence="9">
    <location>
        <begin position="149"/>
        <end position="174"/>
    </location>
</feature>
<feature type="transmembrane region" description="Helical" evidence="9">
    <location>
        <begin position="48"/>
        <end position="66"/>
    </location>
</feature>
<dbReference type="PANTHER" id="PTHR43029">
    <property type="entry name" value="AMMONIUM TRANSPORTER MEP2"/>
    <property type="match status" value="1"/>
</dbReference>
<comment type="caution">
    <text evidence="11">The sequence shown here is derived from an EMBL/GenBank/DDBJ whole genome shotgun (WGS) entry which is preliminary data.</text>
</comment>
<evidence type="ECO:0000256" key="9">
    <source>
        <dbReference type="SAM" id="Phobius"/>
    </source>
</evidence>
<feature type="transmembrane region" description="Helical" evidence="9">
    <location>
        <begin position="20"/>
        <end position="41"/>
    </location>
</feature>
<evidence type="ECO:0000256" key="6">
    <source>
        <dbReference type="ARBA" id="ARBA00023136"/>
    </source>
</evidence>
<keyword evidence="12" id="KW-1185">Reference proteome</keyword>
<dbReference type="Pfam" id="PF00909">
    <property type="entry name" value="Ammonium_transp"/>
    <property type="match status" value="1"/>
</dbReference>
<dbReference type="PANTHER" id="PTHR43029:SF10">
    <property type="entry name" value="AMMONIUM TRANSPORTER MEP2"/>
    <property type="match status" value="1"/>
</dbReference>
<evidence type="ECO:0000256" key="5">
    <source>
        <dbReference type="ARBA" id="ARBA00022989"/>
    </source>
</evidence>
<keyword evidence="7" id="KW-0924">Ammonia transport</keyword>
<evidence type="ECO:0000256" key="1">
    <source>
        <dbReference type="ARBA" id="ARBA00004141"/>
    </source>
</evidence>
<evidence type="ECO:0000313" key="11">
    <source>
        <dbReference type="EMBL" id="GAU96647.1"/>
    </source>
</evidence>
<comment type="subcellular location">
    <subcellularLocation>
        <location evidence="1">Membrane</location>
        <topology evidence="1">Multi-pass membrane protein</topology>
    </subcellularLocation>
</comment>
<dbReference type="GO" id="GO:0008519">
    <property type="term" value="F:ammonium channel activity"/>
    <property type="evidence" value="ECO:0007669"/>
    <property type="project" value="InterPro"/>
</dbReference>
<evidence type="ECO:0000256" key="2">
    <source>
        <dbReference type="ARBA" id="ARBA00005887"/>
    </source>
</evidence>
<dbReference type="InterPro" id="IPR024041">
    <property type="entry name" value="NH4_transpt_AmtB-like_dom"/>
</dbReference>
<evidence type="ECO:0000259" key="10">
    <source>
        <dbReference type="Pfam" id="PF00909"/>
    </source>
</evidence>
<keyword evidence="3" id="KW-0813">Transport</keyword>
<dbReference type="Gene3D" id="1.10.3430.10">
    <property type="entry name" value="Ammonium transporter AmtB like domains"/>
    <property type="match status" value="1"/>
</dbReference>